<evidence type="ECO:0000313" key="4">
    <source>
        <dbReference type="Proteomes" id="UP000324924"/>
    </source>
</evidence>
<dbReference type="OrthoDB" id="9785695at2"/>
<dbReference type="PANTHER" id="PTHR20854">
    <property type="entry name" value="INOSITOL MONOPHOSPHATASE"/>
    <property type="match status" value="1"/>
</dbReference>
<dbReference type="GO" id="GO:0007165">
    <property type="term" value="P:signal transduction"/>
    <property type="evidence" value="ECO:0007669"/>
    <property type="project" value="TreeGrafter"/>
</dbReference>
<proteinExistence type="inferred from homology"/>
<dbReference type="GO" id="GO:0008934">
    <property type="term" value="F:inositol monophosphate 1-phosphatase activity"/>
    <property type="evidence" value="ECO:0007669"/>
    <property type="project" value="TreeGrafter"/>
</dbReference>
<dbReference type="PANTHER" id="PTHR20854:SF4">
    <property type="entry name" value="INOSITOL-1-MONOPHOSPHATASE-RELATED"/>
    <property type="match status" value="1"/>
</dbReference>
<dbReference type="AlphaFoldDB" id="A0A5C0UH69"/>
<comment type="cofactor">
    <cofactor evidence="2">
        <name>Mg(2+)</name>
        <dbReference type="ChEBI" id="CHEBI:18420"/>
    </cofactor>
</comment>
<dbReference type="Gene3D" id="3.30.540.10">
    <property type="entry name" value="Fructose-1,6-Bisphosphatase, subunit A, domain 1"/>
    <property type="match status" value="1"/>
</dbReference>
<keyword evidence="2" id="KW-0479">Metal-binding</keyword>
<dbReference type="KEGG" id="nabu:FZC36_01230"/>
<dbReference type="GO" id="GO:0046872">
    <property type="term" value="F:metal ion binding"/>
    <property type="evidence" value="ECO:0007669"/>
    <property type="project" value="UniProtKB-KW"/>
</dbReference>
<sequence>MTLKKNTKEINQMLDLNIEEISSPIKSGKINLMLGVLQKIEGMACRDFKQNSMILDKNKLDFVDRFEKRVEKKIAEFFLNKVKGDGIIGKHYNIDSTNENNWVINPLDGRANFLRNIPIFCISVAFMTGNIVKSCVVINPLLGEIYQAEVESGAYLNDAKISVSKEVKENKLFGSCTNEEVCIDTANTRSLGCSTLSMCYVASGRFDFSVDLGKELVDVAAGALMVTEAKGFVSKSGVTCNNILGFGKQSLVSSSKMSKKYIQNNLKI</sequence>
<keyword evidence="4" id="KW-1185">Reference proteome</keyword>
<reference evidence="3 4" key="1">
    <citation type="submission" date="2019-08" db="EMBL/GenBank/DDBJ databases">
        <title>Highly reduced genomes of protist endosymbionts show evolutionary convergence.</title>
        <authorList>
            <person name="George E."/>
            <person name="Husnik F."/>
            <person name="Tashyreva D."/>
            <person name="Prokopchuk G."/>
            <person name="Horak A."/>
            <person name="Kwong W.K."/>
            <person name="Lukes J."/>
            <person name="Keeling P.J."/>
        </authorList>
    </citation>
    <scope>NUCLEOTIDE SEQUENCE [LARGE SCALE GENOMIC DNA]</scope>
    <source>
        <strain evidence="3">1604HC</strain>
    </source>
</reference>
<feature type="binding site" evidence="2">
    <location>
        <position position="107"/>
    </location>
    <ligand>
        <name>Mg(2+)</name>
        <dbReference type="ChEBI" id="CHEBI:18420"/>
        <label>1</label>
        <note>catalytic</note>
    </ligand>
</feature>
<dbReference type="PRINTS" id="PR00377">
    <property type="entry name" value="IMPHPHTASES"/>
</dbReference>
<name>A0A5C0UH69_9PROT</name>
<dbReference type="Gene3D" id="3.40.190.80">
    <property type="match status" value="1"/>
</dbReference>
<dbReference type="GO" id="GO:0006020">
    <property type="term" value="P:inositol metabolic process"/>
    <property type="evidence" value="ECO:0007669"/>
    <property type="project" value="TreeGrafter"/>
</dbReference>
<accession>A0A5C0UH69</accession>
<evidence type="ECO:0000256" key="2">
    <source>
        <dbReference type="PIRSR" id="PIRSR600760-2"/>
    </source>
</evidence>
<dbReference type="SUPFAM" id="SSF56655">
    <property type="entry name" value="Carbohydrate phosphatase"/>
    <property type="match status" value="1"/>
</dbReference>
<keyword evidence="2" id="KW-0460">Magnesium</keyword>
<dbReference type="InterPro" id="IPR000760">
    <property type="entry name" value="Inositol_monophosphatase-like"/>
</dbReference>
<dbReference type="Pfam" id="PF00459">
    <property type="entry name" value="Inositol_P"/>
    <property type="match status" value="1"/>
</dbReference>
<feature type="binding site" evidence="2">
    <location>
        <position position="108"/>
    </location>
    <ligand>
        <name>Mg(2+)</name>
        <dbReference type="ChEBI" id="CHEBI:18420"/>
        <label>1</label>
        <note>catalytic</note>
    </ligand>
</feature>
<dbReference type="EMBL" id="CP043314">
    <property type="protein sequence ID" value="QEK39057.1"/>
    <property type="molecule type" value="Genomic_DNA"/>
</dbReference>
<evidence type="ECO:0000313" key="3">
    <source>
        <dbReference type="EMBL" id="QEK39057.1"/>
    </source>
</evidence>
<evidence type="ECO:0000256" key="1">
    <source>
        <dbReference type="ARBA" id="ARBA00009759"/>
    </source>
</evidence>
<dbReference type="Proteomes" id="UP000324924">
    <property type="component" value="Chromosome"/>
</dbReference>
<protein>
    <submittedName>
        <fullName evidence="3">Inositol monophosphatase</fullName>
    </submittedName>
</protein>
<organism evidence="3 4">
    <name type="scientific">Candidatus Nesciobacter abundans</name>
    <dbReference type="NCBI Taxonomy" id="2601668"/>
    <lineage>
        <taxon>Bacteria</taxon>
        <taxon>Pseudomonadati</taxon>
        <taxon>Pseudomonadota</taxon>
        <taxon>Alphaproteobacteria</taxon>
        <taxon>Holosporales</taxon>
        <taxon>Holosporaceae</taxon>
        <taxon>Candidatus Nesciobacter</taxon>
    </lineage>
</organism>
<dbReference type="RefSeq" id="WP_148972180.1">
    <property type="nucleotide sequence ID" value="NZ_CP043314.1"/>
</dbReference>
<feature type="binding site" evidence="2">
    <location>
        <position position="218"/>
    </location>
    <ligand>
        <name>Mg(2+)</name>
        <dbReference type="ChEBI" id="CHEBI:18420"/>
        <label>1</label>
        <note>catalytic</note>
    </ligand>
</feature>
<gene>
    <name evidence="3" type="ORF">FZC36_01230</name>
</gene>
<comment type="similarity">
    <text evidence="1">Belongs to the inositol monophosphatase superfamily.</text>
</comment>